<dbReference type="Proteomes" id="UP000048948">
    <property type="component" value="Unassembled WGS sequence"/>
</dbReference>
<feature type="compositionally biased region" description="Low complexity" evidence="1">
    <location>
        <begin position="17"/>
        <end position="35"/>
    </location>
</feature>
<feature type="region of interest" description="Disordered" evidence="1">
    <location>
        <begin position="12"/>
        <end position="44"/>
    </location>
</feature>
<reference evidence="2 3" key="1">
    <citation type="submission" date="2015-03" db="EMBL/GenBank/DDBJ databases">
        <authorList>
            <consortium name="Pathogen Informatics"/>
        </authorList>
    </citation>
    <scope>NUCLEOTIDE SEQUENCE [LARGE SCALE GENOMIC DNA]</scope>
    <source>
        <strain evidence="2 3">Bir 172</strain>
    </source>
</reference>
<protein>
    <submittedName>
        <fullName evidence="2">Uncharacterized protein</fullName>
    </submittedName>
</protein>
<evidence type="ECO:0000313" key="2">
    <source>
        <dbReference type="EMBL" id="CKT93336.1"/>
    </source>
</evidence>
<evidence type="ECO:0000313" key="3">
    <source>
        <dbReference type="Proteomes" id="UP000048948"/>
    </source>
</evidence>
<evidence type="ECO:0000256" key="1">
    <source>
        <dbReference type="SAM" id="MobiDB-lite"/>
    </source>
</evidence>
<organism evidence="2 3">
    <name type="scientific">Mycobacterium tuberculosis</name>
    <dbReference type="NCBI Taxonomy" id="1773"/>
    <lineage>
        <taxon>Bacteria</taxon>
        <taxon>Bacillati</taxon>
        <taxon>Actinomycetota</taxon>
        <taxon>Actinomycetes</taxon>
        <taxon>Mycobacteriales</taxon>
        <taxon>Mycobacteriaceae</taxon>
        <taxon>Mycobacterium</taxon>
        <taxon>Mycobacterium tuberculosis complex</taxon>
    </lineage>
</organism>
<name>A0A655E381_MYCTX</name>
<feature type="region of interest" description="Disordered" evidence="1">
    <location>
        <begin position="89"/>
        <end position="118"/>
    </location>
</feature>
<dbReference type="EMBL" id="CNGE01001261">
    <property type="protein sequence ID" value="CKT93336.1"/>
    <property type="molecule type" value="Genomic_DNA"/>
</dbReference>
<feature type="compositionally biased region" description="Low complexity" evidence="1">
    <location>
        <begin position="104"/>
        <end position="118"/>
    </location>
</feature>
<accession>A0A655E381</accession>
<proteinExistence type="predicted"/>
<sequence length="118" mass="11069">MLPEPGAIPVTIQCTYSPPTASGSSTTSASSAAPAGDDHVNGGATLAPLQLNCTGIGAPSANMGLAIVSGSAAGAGVVASTVVAFGTYGGVSRLSPPPPPQPPSATTSASPAVANGVR</sequence>
<dbReference type="AlphaFoldDB" id="A0A655E381"/>
<gene>
    <name evidence="2" type="ORF">ERS027646_04295</name>
</gene>